<feature type="chain" id="PRO_5038745834" description="Apple domain-containing protein" evidence="1">
    <location>
        <begin position="23"/>
        <end position="99"/>
    </location>
</feature>
<name>A0A9D4I315_DREPO</name>
<proteinExistence type="predicted"/>
<evidence type="ECO:0000313" key="2">
    <source>
        <dbReference type="EMBL" id="KAH3746320.1"/>
    </source>
</evidence>
<feature type="signal peptide" evidence="1">
    <location>
        <begin position="1"/>
        <end position="22"/>
    </location>
</feature>
<dbReference type="Proteomes" id="UP000828390">
    <property type="component" value="Unassembled WGS sequence"/>
</dbReference>
<protein>
    <recommendedName>
        <fullName evidence="4">Apple domain-containing protein</fullName>
    </recommendedName>
</protein>
<sequence length="99" mass="10893">MRNLAQLILVLLHAGISIQTSAYFQNDANVPGVSYIYKPQPGLVDASRKEPRLCPSISDSPKGQAAIGCARMCFRDPKCASFHDKSAYFQRSYIAAVRT</sequence>
<keyword evidence="1" id="KW-0732">Signal</keyword>
<evidence type="ECO:0000313" key="3">
    <source>
        <dbReference type="Proteomes" id="UP000828390"/>
    </source>
</evidence>
<gene>
    <name evidence="2" type="ORF">DPMN_180727</name>
</gene>
<accession>A0A9D4I315</accession>
<comment type="caution">
    <text evidence="2">The sequence shown here is derived from an EMBL/GenBank/DDBJ whole genome shotgun (WGS) entry which is preliminary data.</text>
</comment>
<reference evidence="2" key="1">
    <citation type="journal article" date="2019" name="bioRxiv">
        <title>The Genome of the Zebra Mussel, Dreissena polymorpha: A Resource for Invasive Species Research.</title>
        <authorList>
            <person name="McCartney M.A."/>
            <person name="Auch B."/>
            <person name="Kono T."/>
            <person name="Mallez S."/>
            <person name="Zhang Y."/>
            <person name="Obille A."/>
            <person name="Becker A."/>
            <person name="Abrahante J.E."/>
            <person name="Garbe J."/>
            <person name="Badalamenti J.P."/>
            <person name="Herman A."/>
            <person name="Mangelson H."/>
            <person name="Liachko I."/>
            <person name="Sullivan S."/>
            <person name="Sone E.D."/>
            <person name="Koren S."/>
            <person name="Silverstein K.A.T."/>
            <person name="Beckman K.B."/>
            <person name="Gohl D.M."/>
        </authorList>
    </citation>
    <scope>NUCLEOTIDE SEQUENCE</scope>
    <source>
        <strain evidence="2">Duluth1</strain>
        <tissue evidence="2">Whole animal</tissue>
    </source>
</reference>
<dbReference type="EMBL" id="JAIWYP010000010">
    <property type="protein sequence ID" value="KAH3746320.1"/>
    <property type="molecule type" value="Genomic_DNA"/>
</dbReference>
<evidence type="ECO:0008006" key="4">
    <source>
        <dbReference type="Google" id="ProtNLM"/>
    </source>
</evidence>
<dbReference type="AlphaFoldDB" id="A0A9D4I315"/>
<keyword evidence="3" id="KW-1185">Reference proteome</keyword>
<reference evidence="2" key="2">
    <citation type="submission" date="2020-11" db="EMBL/GenBank/DDBJ databases">
        <authorList>
            <person name="McCartney M.A."/>
            <person name="Auch B."/>
            <person name="Kono T."/>
            <person name="Mallez S."/>
            <person name="Becker A."/>
            <person name="Gohl D.M."/>
            <person name="Silverstein K.A.T."/>
            <person name="Koren S."/>
            <person name="Bechman K.B."/>
            <person name="Herman A."/>
            <person name="Abrahante J.E."/>
            <person name="Garbe J."/>
        </authorList>
    </citation>
    <scope>NUCLEOTIDE SEQUENCE</scope>
    <source>
        <strain evidence="2">Duluth1</strain>
        <tissue evidence="2">Whole animal</tissue>
    </source>
</reference>
<evidence type="ECO:0000256" key="1">
    <source>
        <dbReference type="SAM" id="SignalP"/>
    </source>
</evidence>
<organism evidence="2 3">
    <name type="scientific">Dreissena polymorpha</name>
    <name type="common">Zebra mussel</name>
    <name type="synonym">Mytilus polymorpha</name>
    <dbReference type="NCBI Taxonomy" id="45954"/>
    <lineage>
        <taxon>Eukaryota</taxon>
        <taxon>Metazoa</taxon>
        <taxon>Spiralia</taxon>
        <taxon>Lophotrochozoa</taxon>
        <taxon>Mollusca</taxon>
        <taxon>Bivalvia</taxon>
        <taxon>Autobranchia</taxon>
        <taxon>Heteroconchia</taxon>
        <taxon>Euheterodonta</taxon>
        <taxon>Imparidentia</taxon>
        <taxon>Neoheterodontei</taxon>
        <taxon>Myida</taxon>
        <taxon>Dreissenoidea</taxon>
        <taxon>Dreissenidae</taxon>
        <taxon>Dreissena</taxon>
    </lineage>
</organism>